<proteinExistence type="predicted"/>
<organism evidence="1">
    <name type="scientific">Anguilla anguilla</name>
    <name type="common">European freshwater eel</name>
    <name type="synonym">Muraena anguilla</name>
    <dbReference type="NCBI Taxonomy" id="7936"/>
    <lineage>
        <taxon>Eukaryota</taxon>
        <taxon>Metazoa</taxon>
        <taxon>Chordata</taxon>
        <taxon>Craniata</taxon>
        <taxon>Vertebrata</taxon>
        <taxon>Euteleostomi</taxon>
        <taxon>Actinopterygii</taxon>
        <taxon>Neopterygii</taxon>
        <taxon>Teleostei</taxon>
        <taxon>Anguilliformes</taxon>
        <taxon>Anguillidae</taxon>
        <taxon>Anguilla</taxon>
    </lineage>
</organism>
<protein>
    <submittedName>
        <fullName evidence="1">Uncharacterized protein</fullName>
    </submittedName>
</protein>
<sequence length="38" mass="4436">MNVVWIKILSSTLSQLGSIYIRLHVFTLKRKGKKCVFQ</sequence>
<dbReference type="AlphaFoldDB" id="A0A0E9QML0"/>
<reference evidence="1" key="2">
    <citation type="journal article" date="2015" name="Fish Shellfish Immunol.">
        <title>Early steps in the European eel (Anguilla anguilla)-Vibrio vulnificus interaction in the gills: Role of the RtxA13 toxin.</title>
        <authorList>
            <person name="Callol A."/>
            <person name="Pajuelo D."/>
            <person name="Ebbesson L."/>
            <person name="Teles M."/>
            <person name="MacKenzie S."/>
            <person name="Amaro C."/>
        </authorList>
    </citation>
    <scope>NUCLEOTIDE SEQUENCE</scope>
</reference>
<dbReference type="EMBL" id="GBXM01091037">
    <property type="protein sequence ID" value="JAH17540.1"/>
    <property type="molecule type" value="Transcribed_RNA"/>
</dbReference>
<name>A0A0E9QML0_ANGAN</name>
<accession>A0A0E9QML0</accession>
<reference evidence="1" key="1">
    <citation type="submission" date="2014-11" db="EMBL/GenBank/DDBJ databases">
        <authorList>
            <person name="Amaro Gonzalez C."/>
        </authorList>
    </citation>
    <scope>NUCLEOTIDE SEQUENCE</scope>
</reference>
<evidence type="ECO:0000313" key="1">
    <source>
        <dbReference type="EMBL" id="JAH17540.1"/>
    </source>
</evidence>